<dbReference type="AlphaFoldDB" id="A0A285T2K5"/>
<keyword evidence="1" id="KW-1133">Transmembrane helix</keyword>
<keyword evidence="3" id="KW-1185">Reference proteome</keyword>
<organism evidence="2 3">
    <name type="scientific">Ureibacillus xyleni</name>
    <dbReference type="NCBI Taxonomy" id="614648"/>
    <lineage>
        <taxon>Bacteria</taxon>
        <taxon>Bacillati</taxon>
        <taxon>Bacillota</taxon>
        <taxon>Bacilli</taxon>
        <taxon>Bacillales</taxon>
        <taxon>Caryophanaceae</taxon>
        <taxon>Ureibacillus</taxon>
    </lineage>
</organism>
<evidence type="ECO:0000313" key="2">
    <source>
        <dbReference type="EMBL" id="SOC15344.1"/>
    </source>
</evidence>
<accession>A0A285T2K5</accession>
<protein>
    <submittedName>
        <fullName evidence="2">Uncharacterized protein</fullName>
    </submittedName>
</protein>
<reference evidence="3" key="1">
    <citation type="submission" date="2017-08" db="EMBL/GenBank/DDBJ databases">
        <authorList>
            <person name="Varghese N."/>
            <person name="Submissions S."/>
        </authorList>
    </citation>
    <scope>NUCLEOTIDE SEQUENCE [LARGE SCALE GENOMIC DNA]</scope>
    <source>
        <strain evidence="3">JC22</strain>
    </source>
</reference>
<sequence>MKKWWNREKNRTRKGKRSNNDYTFLDFIVDVLFMIPELLFLPFRLVFWLFRGVGRMFGNLFDLL</sequence>
<feature type="transmembrane region" description="Helical" evidence="1">
    <location>
        <begin position="21"/>
        <end position="50"/>
    </location>
</feature>
<evidence type="ECO:0000313" key="3">
    <source>
        <dbReference type="Proteomes" id="UP000219636"/>
    </source>
</evidence>
<keyword evidence="1" id="KW-0472">Membrane</keyword>
<keyword evidence="1" id="KW-0812">Transmembrane</keyword>
<gene>
    <name evidence="2" type="ORF">SAMN05880501_10875</name>
</gene>
<evidence type="ECO:0000256" key="1">
    <source>
        <dbReference type="SAM" id="Phobius"/>
    </source>
</evidence>
<name>A0A285T2K5_9BACL</name>
<dbReference type="EMBL" id="OBMQ01000008">
    <property type="protein sequence ID" value="SOC15344.1"/>
    <property type="molecule type" value="Genomic_DNA"/>
</dbReference>
<proteinExistence type="predicted"/>
<dbReference type="Proteomes" id="UP000219636">
    <property type="component" value="Unassembled WGS sequence"/>
</dbReference>
<dbReference type="OrthoDB" id="2706699at2"/>